<protein>
    <submittedName>
        <fullName evidence="1">RNA signal recognition particle 4.5S RNA</fullName>
    </submittedName>
</protein>
<sequence>MRYIDGFVAAVPASNKEAYRKVAADAAQVFKEYGALRVIECWGDDVPDGKVTDFKGAVKAEPGEIVVFSWIEWPSKAARDAGNQKMMEDPRMKVNTGTIFDGKRMIYGGFEVLIDT</sequence>
<dbReference type="InterPro" id="IPR011008">
    <property type="entry name" value="Dimeric_a/b-barrel"/>
</dbReference>
<dbReference type="SUPFAM" id="SSF54909">
    <property type="entry name" value="Dimeric alpha+beta barrel"/>
    <property type="match status" value="1"/>
</dbReference>
<accession>A0A084SPA4</accession>
<name>A0A084SPA4_9BACT</name>
<dbReference type="AlphaFoldDB" id="A0A084SPA4"/>
<dbReference type="EMBL" id="JPMI01000217">
    <property type="protein sequence ID" value="KFA90289.1"/>
    <property type="molecule type" value="Genomic_DNA"/>
</dbReference>
<organism evidence="1 2">
    <name type="scientific">Archangium violaceum Cb vi76</name>
    <dbReference type="NCBI Taxonomy" id="1406225"/>
    <lineage>
        <taxon>Bacteria</taxon>
        <taxon>Pseudomonadati</taxon>
        <taxon>Myxococcota</taxon>
        <taxon>Myxococcia</taxon>
        <taxon>Myxococcales</taxon>
        <taxon>Cystobacterineae</taxon>
        <taxon>Archangiaceae</taxon>
        <taxon>Archangium</taxon>
    </lineage>
</organism>
<dbReference type="Pfam" id="PF07237">
    <property type="entry name" value="DUF1428"/>
    <property type="match status" value="1"/>
</dbReference>
<dbReference type="InterPro" id="IPR009874">
    <property type="entry name" value="DUF1428"/>
</dbReference>
<evidence type="ECO:0000313" key="1">
    <source>
        <dbReference type="EMBL" id="KFA90289.1"/>
    </source>
</evidence>
<dbReference type="Gene3D" id="3.30.70.100">
    <property type="match status" value="1"/>
</dbReference>
<reference evidence="1 2" key="1">
    <citation type="submission" date="2014-07" db="EMBL/GenBank/DDBJ databases">
        <title>Draft Genome Sequence of Gephyronic Acid Producer, Cystobacter violaceus Strain Cb vi76.</title>
        <authorList>
            <person name="Stevens D.C."/>
            <person name="Young J."/>
            <person name="Carmichael R."/>
            <person name="Tan J."/>
            <person name="Taylor R.E."/>
        </authorList>
    </citation>
    <scope>NUCLEOTIDE SEQUENCE [LARGE SCALE GENOMIC DNA]</scope>
    <source>
        <strain evidence="1 2">Cb vi76</strain>
    </source>
</reference>
<dbReference type="RefSeq" id="WP_043402894.1">
    <property type="nucleotide sequence ID" value="NZ_JPMI01000217.1"/>
</dbReference>
<evidence type="ECO:0000313" key="2">
    <source>
        <dbReference type="Proteomes" id="UP000028547"/>
    </source>
</evidence>
<gene>
    <name evidence="1" type="ORF">Q664_29460</name>
</gene>
<proteinExistence type="predicted"/>
<comment type="caution">
    <text evidence="1">The sequence shown here is derived from an EMBL/GenBank/DDBJ whole genome shotgun (WGS) entry which is preliminary data.</text>
</comment>
<dbReference type="Proteomes" id="UP000028547">
    <property type="component" value="Unassembled WGS sequence"/>
</dbReference>
<dbReference type="PIRSF" id="PIRSF007028">
    <property type="entry name" value="UCP007028"/>
    <property type="match status" value="1"/>
</dbReference>